<protein>
    <submittedName>
        <fullName evidence="14">OmpA family protein</fullName>
    </submittedName>
</protein>
<dbReference type="InterPro" id="IPR050330">
    <property type="entry name" value="Bact_OuterMem_StrucFunc"/>
</dbReference>
<dbReference type="Proteomes" id="UP000334019">
    <property type="component" value="Chromosome"/>
</dbReference>
<name>A0A5Q2RJA9_9ACTN</name>
<gene>
    <name evidence="14" type="ORF">GH723_05750</name>
</gene>
<evidence type="ECO:0000256" key="4">
    <source>
        <dbReference type="ARBA" id="ARBA00022475"/>
    </source>
</evidence>
<feature type="region of interest" description="Disordered" evidence="11">
    <location>
        <begin position="243"/>
        <end position="262"/>
    </location>
</feature>
<dbReference type="InterPro" id="IPR006665">
    <property type="entry name" value="OmpA-like"/>
</dbReference>
<evidence type="ECO:0000256" key="11">
    <source>
        <dbReference type="SAM" id="MobiDB-lite"/>
    </source>
</evidence>
<keyword evidence="4" id="KW-1003">Cell membrane</keyword>
<reference evidence="14 15" key="1">
    <citation type="submission" date="2019-11" db="EMBL/GenBank/DDBJ databases">
        <authorList>
            <person name="He Y."/>
        </authorList>
    </citation>
    <scope>NUCLEOTIDE SEQUENCE [LARGE SCALE GENOMIC DNA]</scope>
    <source>
        <strain evidence="14 15">SCSIO 58843</strain>
    </source>
</reference>
<keyword evidence="10" id="KW-0175">Coiled coil</keyword>
<evidence type="ECO:0000256" key="3">
    <source>
        <dbReference type="ARBA" id="ARBA00008914"/>
    </source>
</evidence>
<comment type="similarity">
    <text evidence="3">Belongs to the MotB family.</text>
</comment>
<dbReference type="InterPro" id="IPR025713">
    <property type="entry name" value="MotB-like_N_dom"/>
</dbReference>
<evidence type="ECO:0000313" key="14">
    <source>
        <dbReference type="EMBL" id="QGG94651.1"/>
    </source>
</evidence>
<dbReference type="PANTHER" id="PTHR30329:SF21">
    <property type="entry name" value="LIPOPROTEIN YIAD-RELATED"/>
    <property type="match status" value="1"/>
</dbReference>
<proteinExistence type="inferred from homology"/>
<dbReference type="PANTHER" id="PTHR30329">
    <property type="entry name" value="STATOR ELEMENT OF FLAGELLAR MOTOR COMPLEX"/>
    <property type="match status" value="1"/>
</dbReference>
<accession>A0A5Q2RJA9</accession>
<dbReference type="KEGG" id="atq:GH723_05750"/>
<evidence type="ECO:0000256" key="2">
    <source>
        <dbReference type="ARBA" id="ARBA00004442"/>
    </source>
</evidence>
<dbReference type="InterPro" id="IPR036737">
    <property type="entry name" value="OmpA-like_sf"/>
</dbReference>
<dbReference type="InterPro" id="IPR006664">
    <property type="entry name" value="OMP_bac"/>
</dbReference>
<dbReference type="CDD" id="cd07185">
    <property type="entry name" value="OmpA_C-like"/>
    <property type="match status" value="1"/>
</dbReference>
<dbReference type="GO" id="GO:0005886">
    <property type="term" value="C:plasma membrane"/>
    <property type="evidence" value="ECO:0007669"/>
    <property type="project" value="UniProtKB-SubCell"/>
</dbReference>
<keyword evidence="8" id="KW-0998">Cell outer membrane</keyword>
<evidence type="ECO:0000256" key="6">
    <source>
        <dbReference type="ARBA" id="ARBA00022989"/>
    </source>
</evidence>
<keyword evidence="15" id="KW-1185">Reference proteome</keyword>
<keyword evidence="6 12" id="KW-1133">Transmembrane helix</keyword>
<evidence type="ECO:0000256" key="7">
    <source>
        <dbReference type="ARBA" id="ARBA00023136"/>
    </source>
</evidence>
<keyword evidence="7 9" id="KW-0472">Membrane</keyword>
<dbReference type="Gene3D" id="3.30.1330.60">
    <property type="entry name" value="OmpA-like domain"/>
    <property type="match status" value="1"/>
</dbReference>
<evidence type="ECO:0000256" key="12">
    <source>
        <dbReference type="SAM" id="Phobius"/>
    </source>
</evidence>
<dbReference type="EMBL" id="CP045851">
    <property type="protein sequence ID" value="QGG94651.1"/>
    <property type="molecule type" value="Genomic_DNA"/>
</dbReference>
<dbReference type="Pfam" id="PF00691">
    <property type="entry name" value="OmpA"/>
    <property type="match status" value="1"/>
</dbReference>
<keyword evidence="5 12" id="KW-0812">Transmembrane</keyword>
<evidence type="ECO:0000256" key="1">
    <source>
        <dbReference type="ARBA" id="ARBA00004162"/>
    </source>
</evidence>
<feature type="domain" description="OmpA-like" evidence="13">
    <location>
        <begin position="153"/>
        <end position="274"/>
    </location>
</feature>
<feature type="transmembrane region" description="Helical" evidence="12">
    <location>
        <begin position="20"/>
        <end position="40"/>
    </location>
</feature>
<dbReference type="PROSITE" id="PS51123">
    <property type="entry name" value="OMPA_2"/>
    <property type="match status" value="1"/>
</dbReference>
<dbReference type="GO" id="GO:0009279">
    <property type="term" value="C:cell outer membrane"/>
    <property type="evidence" value="ECO:0007669"/>
    <property type="project" value="UniProtKB-SubCell"/>
</dbReference>
<evidence type="ECO:0000256" key="8">
    <source>
        <dbReference type="ARBA" id="ARBA00023237"/>
    </source>
</evidence>
<dbReference type="RefSeq" id="WP_153758757.1">
    <property type="nucleotide sequence ID" value="NZ_CP045851.1"/>
</dbReference>
<sequence length="283" mass="30027">MRKKHAAHHEEEHENHEAWVIPYADMLTLLMGLFVVLWAISSADMAKLEALQTSFAGSLGMTPSGESAAGGDGALDGTDGVLEGGFPEPLVVNGVEMTEERIEEAVGALEREQDAEEARAEENEQLDAVEQAISDHAAATGVADVVGFRREDRGLVVSIVSDQVLFEPGSADLRPEGRAVLDGLADALVALPNHVAIEGHTDDVPIATARFPSNWELSTARATSVLQYLLSTHGFPPQRLTASGYGEQHPVADNADPTGRARNRRVDIAVLSMTPAAPTGATP</sequence>
<dbReference type="AlphaFoldDB" id="A0A5Q2RJA9"/>
<feature type="coiled-coil region" evidence="10">
    <location>
        <begin position="95"/>
        <end position="139"/>
    </location>
</feature>
<evidence type="ECO:0000259" key="13">
    <source>
        <dbReference type="PROSITE" id="PS51123"/>
    </source>
</evidence>
<dbReference type="SUPFAM" id="SSF103088">
    <property type="entry name" value="OmpA-like"/>
    <property type="match status" value="1"/>
</dbReference>
<evidence type="ECO:0000256" key="9">
    <source>
        <dbReference type="PROSITE-ProRule" id="PRU00473"/>
    </source>
</evidence>
<comment type="subcellular location">
    <subcellularLocation>
        <location evidence="1">Cell membrane</location>
        <topology evidence="1">Single-pass membrane protein</topology>
    </subcellularLocation>
    <subcellularLocation>
        <location evidence="2">Cell outer membrane</location>
    </subcellularLocation>
</comment>
<evidence type="ECO:0000256" key="10">
    <source>
        <dbReference type="SAM" id="Coils"/>
    </source>
</evidence>
<evidence type="ECO:0000256" key="5">
    <source>
        <dbReference type="ARBA" id="ARBA00022692"/>
    </source>
</evidence>
<dbReference type="PRINTS" id="PR01021">
    <property type="entry name" value="OMPADOMAIN"/>
</dbReference>
<evidence type="ECO:0000313" key="15">
    <source>
        <dbReference type="Proteomes" id="UP000334019"/>
    </source>
</evidence>
<dbReference type="Pfam" id="PF13677">
    <property type="entry name" value="MotB_plug"/>
    <property type="match status" value="1"/>
</dbReference>
<organism evidence="14 15">
    <name type="scientific">Actinomarinicola tropica</name>
    <dbReference type="NCBI Taxonomy" id="2789776"/>
    <lineage>
        <taxon>Bacteria</taxon>
        <taxon>Bacillati</taxon>
        <taxon>Actinomycetota</taxon>
        <taxon>Acidimicrobiia</taxon>
        <taxon>Acidimicrobiales</taxon>
        <taxon>Iamiaceae</taxon>
        <taxon>Actinomarinicola</taxon>
    </lineage>
</organism>